<gene>
    <name evidence="2" type="ORF">PR048_014292</name>
</gene>
<protein>
    <submittedName>
        <fullName evidence="2">Uncharacterized protein</fullName>
    </submittedName>
</protein>
<dbReference type="InterPro" id="IPR036397">
    <property type="entry name" value="RNaseH_sf"/>
</dbReference>
<feature type="region of interest" description="Disordered" evidence="1">
    <location>
        <begin position="726"/>
        <end position="751"/>
    </location>
</feature>
<dbReference type="Proteomes" id="UP001159363">
    <property type="component" value="Chromosome 4"/>
</dbReference>
<dbReference type="Gene3D" id="3.30.420.10">
    <property type="entry name" value="Ribonuclease H-like superfamily/Ribonuclease H"/>
    <property type="match status" value="1"/>
</dbReference>
<name>A0ABQ9HDT0_9NEOP</name>
<comment type="caution">
    <text evidence="2">The sequence shown here is derived from an EMBL/GenBank/DDBJ whole genome shotgun (WGS) entry which is preliminary data.</text>
</comment>
<feature type="region of interest" description="Disordered" evidence="1">
    <location>
        <begin position="32"/>
        <end position="54"/>
    </location>
</feature>
<keyword evidence="3" id="KW-1185">Reference proteome</keyword>
<evidence type="ECO:0000313" key="2">
    <source>
        <dbReference type="EMBL" id="KAJ8882481.1"/>
    </source>
</evidence>
<proteinExistence type="predicted"/>
<sequence length="1403" mass="155987">MPDVGGGGSGVGTTAGARGDLCELRSSAPGGARDCAAAANHTPRRPSPSYPRAREVVSFPGKLTRPGMFLCRRMDGPERSAEHGPTRPMQTVEQLWRPPAGSPARSCAAVVGGCQAVGDPLQLSDKRPFLTLRCRHLEKLPKTFDNRRQLGAMRTGEGMVTSRQSSRCETLLTPCTIFSRSCTLGGDGHATCQLLHKHSISTHLAASKLTNPPNTLHVYKQSYVMASTHSSSDLRGGQRCDFRELLEPFHCVFFLALSMNITFVLTSAVIFINIYRTFNTVGYRTHYTYLLTARHRLQKAVFMFCFVDDCSAAEHRRVIEAATERVQPQGYGKSKFPVRSGAATSFVEIARVPFVLSSPPRYTQHPCFFPFTSYRPFRVASFLSGDLDNMTIFPLLVLRGMRYFFTGSLYTALRDYFVRKSLVLISYRSYQGFYCRVIDSQVDWLPPECSASWDRAVNMPDFKYAYKRTGNSLDSHSEGLVFYSRSGYPDFCFSWFFEITPGECWDGSLIKAIVDSFPILPPIPLTCAPCTDSNDVSVDEMLIPTTYLPYRRSFDHTSAIGWRQSWPKTAVMAAQSLPATLHVSSHATSSPFRRKGYSTEMQLGPSYRGGTPKNCAIPLRVYYSACLRYLQDGTDCTHLNMSVVHRRWRRWVTEGSHSRLVPPVPPRSSGEHQDRRVARITLADITATTCAIRATVSALTINNQSLDVGLRVLVFLWHVPPPPPPRNLAHRGERSRCRERNNPSCIRTRHTGPTPAIIAQESISYISRSPLIFIHGSMTSASYIHDVSPALRPYLDALQEPHVLHDNAHPHVFRARATLALQISIPMFHPACVGHNGTAPDIQPSSSNDHRPATPNSTACVRYPRETFSICTLGWLGLNVSSTQISLDKELCSEKQSGGGIGRDLYGGTHAHIRLDSALNAFMASRHCNDLPLRPDNDLLVPLYSLCEQVRVRGCPSLFEHDTRHCQLCGPVTSYVKQCEMTVRITAVEVDGRQVRSHYPARGKGCLPSFRSRIAAGKGAEPPFFPLTAHVSHTRRYVLIRTWDDHARRTEHTATFTEESSSQAEMFYFVHGGGPRMSLHPNAHVTIKDTYRIVSIGFSFPLNFCGLHRVAPTFKSMQCAVLAGEMNLLKGAAYFEFFEAGKRGGDTPDTDARLVPNHSYAQGAELSCIVLSYCVYLWDLSGKWVGPVCAHLHDWPPHYQGQLLWTDNLDLHRSTSVTSSYGGMNCDVYSSSGMQELGKREIPEKTRRPAASFGMVSTCDNPEATSPGIEPGWLQFVSNTAFIVLQLHCHCPSPAICISVLTLPKQNSWTRARRRGWSRTGAARESRTAWDMAASGVCPRLHEKARQLSPRRADAALNQRPCAHPRPATTISARHLCSRVLLSVGVCRSSRAYSVPPSYLVPL</sequence>
<organism evidence="2 3">
    <name type="scientific">Dryococelus australis</name>
    <dbReference type="NCBI Taxonomy" id="614101"/>
    <lineage>
        <taxon>Eukaryota</taxon>
        <taxon>Metazoa</taxon>
        <taxon>Ecdysozoa</taxon>
        <taxon>Arthropoda</taxon>
        <taxon>Hexapoda</taxon>
        <taxon>Insecta</taxon>
        <taxon>Pterygota</taxon>
        <taxon>Neoptera</taxon>
        <taxon>Polyneoptera</taxon>
        <taxon>Phasmatodea</taxon>
        <taxon>Verophasmatodea</taxon>
        <taxon>Anareolatae</taxon>
        <taxon>Phasmatidae</taxon>
        <taxon>Eurycanthinae</taxon>
        <taxon>Dryococelus</taxon>
    </lineage>
</organism>
<evidence type="ECO:0000313" key="3">
    <source>
        <dbReference type="Proteomes" id="UP001159363"/>
    </source>
</evidence>
<evidence type="ECO:0000256" key="1">
    <source>
        <dbReference type="SAM" id="MobiDB-lite"/>
    </source>
</evidence>
<feature type="compositionally biased region" description="Basic and acidic residues" evidence="1">
    <location>
        <begin position="730"/>
        <end position="741"/>
    </location>
</feature>
<dbReference type="EMBL" id="JARBHB010000005">
    <property type="protein sequence ID" value="KAJ8882481.1"/>
    <property type="molecule type" value="Genomic_DNA"/>
</dbReference>
<accession>A0ABQ9HDT0</accession>
<feature type="region of interest" description="Disordered" evidence="1">
    <location>
        <begin position="836"/>
        <end position="858"/>
    </location>
</feature>
<reference evidence="2 3" key="1">
    <citation type="submission" date="2023-02" db="EMBL/GenBank/DDBJ databases">
        <title>LHISI_Scaffold_Assembly.</title>
        <authorList>
            <person name="Stuart O.P."/>
            <person name="Cleave R."/>
            <person name="Magrath M.J.L."/>
            <person name="Mikheyev A.S."/>
        </authorList>
    </citation>
    <scope>NUCLEOTIDE SEQUENCE [LARGE SCALE GENOMIC DNA]</scope>
    <source>
        <strain evidence="2">Daus_M_001</strain>
        <tissue evidence="2">Leg muscle</tissue>
    </source>
</reference>